<dbReference type="Proteomes" id="UP001314169">
    <property type="component" value="Chromosome 10"/>
</dbReference>
<evidence type="ECO:0000313" key="2">
    <source>
        <dbReference type="Proteomes" id="UP001314169"/>
    </source>
</evidence>
<evidence type="ECO:0000313" key="1">
    <source>
        <dbReference type="EMBL" id="CAK6433599.1"/>
    </source>
</evidence>
<keyword evidence="2" id="KW-1185">Reference proteome</keyword>
<reference evidence="1" key="1">
    <citation type="submission" date="2023-12" db="EMBL/GenBank/DDBJ databases">
        <authorList>
            <person name="Brown T."/>
        </authorList>
    </citation>
    <scope>NUCLEOTIDE SEQUENCE</scope>
</reference>
<gene>
    <name evidence="1" type="ORF">MPIPNATIZW_LOCUS1905</name>
</gene>
<proteinExistence type="predicted"/>
<name>A0ABN9ZA81_PIPNA</name>
<accession>A0ABN9ZA81</accession>
<dbReference type="EMBL" id="OY882867">
    <property type="protein sequence ID" value="CAK6433599.1"/>
    <property type="molecule type" value="Genomic_DNA"/>
</dbReference>
<organism evidence="1 2">
    <name type="scientific">Pipistrellus nathusii</name>
    <name type="common">Nathusius' pipistrelle</name>
    <dbReference type="NCBI Taxonomy" id="59473"/>
    <lineage>
        <taxon>Eukaryota</taxon>
        <taxon>Metazoa</taxon>
        <taxon>Chordata</taxon>
        <taxon>Craniata</taxon>
        <taxon>Vertebrata</taxon>
        <taxon>Euteleostomi</taxon>
        <taxon>Mammalia</taxon>
        <taxon>Eutheria</taxon>
        <taxon>Laurasiatheria</taxon>
        <taxon>Chiroptera</taxon>
        <taxon>Yangochiroptera</taxon>
        <taxon>Vespertilionidae</taxon>
        <taxon>Pipistrellus</taxon>
    </lineage>
</organism>
<sequence>MQAGCLVILKTQQFSFSGSEHTVCSAAVVMKYNDSGSHKNVPCPAPATLLLLQTACILLSCDVVANMVCASLTRPLSFQNMLLARPVDACAVISSRPGKLSPLCTQISFQACLPSPLAISYFLRTEL</sequence>
<protein>
    <submittedName>
        <fullName evidence="1">Uncharacterized protein</fullName>
    </submittedName>
</protein>